<dbReference type="AlphaFoldDB" id="A0AAW2I661"/>
<gene>
    <name evidence="3" type="ORF">PYX00_004670</name>
</gene>
<evidence type="ECO:0000256" key="1">
    <source>
        <dbReference type="SAM" id="Coils"/>
    </source>
</evidence>
<feature type="compositionally biased region" description="Low complexity" evidence="2">
    <location>
        <begin position="494"/>
        <end position="507"/>
    </location>
</feature>
<feature type="compositionally biased region" description="Polar residues" evidence="2">
    <location>
        <begin position="330"/>
        <end position="339"/>
    </location>
</feature>
<accession>A0AAW2I661</accession>
<feature type="compositionally biased region" description="Polar residues" evidence="2">
    <location>
        <begin position="445"/>
        <end position="454"/>
    </location>
</feature>
<name>A0AAW2I661_9NEOP</name>
<proteinExistence type="predicted"/>
<dbReference type="InterPro" id="IPR051825">
    <property type="entry name" value="SRCIN1"/>
</dbReference>
<feature type="coiled-coil region" evidence="1">
    <location>
        <begin position="131"/>
        <end position="158"/>
    </location>
</feature>
<feature type="compositionally biased region" description="Basic and acidic residues" evidence="2">
    <location>
        <begin position="463"/>
        <end position="477"/>
    </location>
</feature>
<dbReference type="GO" id="GO:0005737">
    <property type="term" value="C:cytoplasm"/>
    <property type="evidence" value="ECO:0007669"/>
    <property type="project" value="TreeGrafter"/>
</dbReference>
<feature type="region of interest" description="Disordered" evidence="2">
    <location>
        <begin position="319"/>
        <end position="525"/>
    </location>
</feature>
<feature type="compositionally biased region" description="Pro residues" evidence="2">
    <location>
        <begin position="432"/>
        <end position="444"/>
    </location>
</feature>
<organism evidence="3">
    <name type="scientific">Menopon gallinae</name>
    <name type="common">poultry shaft louse</name>
    <dbReference type="NCBI Taxonomy" id="328185"/>
    <lineage>
        <taxon>Eukaryota</taxon>
        <taxon>Metazoa</taxon>
        <taxon>Ecdysozoa</taxon>
        <taxon>Arthropoda</taxon>
        <taxon>Hexapoda</taxon>
        <taxon>Insecta</taxon>
        <taxon>Pterygota</taxon>
        <taxon>Neoptera</taxon>
        <taxon>Paraneoptera</taxon>
        <taxon>Psocodea</taxon>
        <taxon>Troctomorpha</taxon>
        <taxon>Phthiraptera</taxon>
        <taxon>Amblycera</taxon>
        <taxon>Menoponidae</taxon>
        <taxon>Menopon</taxon>
    </lineage>
</organism>
<sequence>MYSVIDGKVLFGVIMVILVVERDRHKPPPPPKPISLSPGQYDSRIVDNRLVYRDLQLTPEMYNQLRGLQKKAKDLRQEMRDLRKMSQTQAHTIREAIRDTFIRIRAMLLAGGESNWAIEGDKDRLRLSREEDLYKQEMIRLEKDLTELESTVEELRGNVINRKTRVNMSDVEDMALILSKSSKTVGDLKMRFPSLQERIKTLLTAEIARVDREDKFLKEVPERLENALRRCKKLTGTLVTLKRLASVQEQRLPSSTGESRLSPTPPEVPSSVSSSSLAHTKSSSGVSASGVVATSSRDDSSANQRPENALDALLDELQTFARPPGPPLSPNSSRQSSVSDGGRRKGSIDSNNAATSSSSTLPLGTSSLRRLHSYPSSSEDSSPPVQKPATGPKPPIPERNAELLSQIANRRVPPPPPPRTSSKSPLASPTSPSLPPRSVNPPSQPQMGINTGTLRRNAPGRSSLREPLKTIERHPPGEEGSGQASLGVPTTLGSTASNSSSCESVNSQEGVKSKESRKEQLEQRHQELLRKQKALQEQYARLQQLQRGASALAIPPQDLLLKKTGSESNLLAKMGLGQSLTAAAPISGSLTHLAPQNQAPLAPLTTPIPTTSTSSTTKVYETDIL</sequence>
<feature type="compositionally biased region" description="Basic and acidic residues" evidence="2">
    <location>
        <begin position="511"/>
        <end position="525"/>
    </location>
</feature>
<protein>
    <recommendedName>
        <fullName evidence="4">Actin interacting protein 3-like C-terminal domain-containing protein</fullName>
    </recommendedName>
</protein>
<feature type="compositionally biased region" description="Polar residues" evidence="2">
    <location>
        <begin position="247"/>
        <end position="259"/>
    </location>
</feature>
<dbReference type="EMBL" id="JARGDH010000002">
    <property type="protein sequence ID" value="KAL0277341.1"/>
    <property type="molecule type" value="Genomic_DNA"/>
</dbReference>
<comment type="caution">
    <text evidence="3">The sequence shown here is derived from an EMBL/GenBank/DDBJ whole genome shotgun (WGS) entry which is preliminary data.</text>
</comment>
<evidence type="ECO:0000313" key="3">
    <source>
        <dbReference type="EMBL" id="KAL0277341.1"/>
    </source>
</evidence>
<evidence type="ECO:0000256" key="2">
    <source>
        <dbReference type="SAM" id="MobiDB-lite"/>
    </source>
</evidence>
<feature type="compositionally biased region" description="Low complexity" evidence="2">
    <location>
        <begin position="269"/>
        <end position="295"/>
    </location>
</feature>
<feature type="compositionally biased region" description="Low complexity" evidence="2">
    <location>
        <begin position="420"/>
        <end position="431"/>
    </location>
</feature>
<keyword evidence="1" id="KW-0175">Coiled coil</keyword>
<feature type="compositionally biased region" description="Low complexity" evidence="2">
    <location>
        <begin position="355"/>
        <end position="384"/>
    </location>
</feature>
<dbReference type="PANTHER" id="PTHR22741:SF10">
    <property type="entry name" value="COILED-COIL DOMAIN-CONTAINING PROTEIN CG32809"/>
    <property type="match status" value="1"/>
</dbReference>
<dbReference type="PANTHER" id="PTHR22741">
    <property type="entry name" value="P140CAP/SNIP-RELATED"/>
    <property type="match status" value="1"/>
</dbReference>
<evidence type="ECO:0008006" key="4">
    <source>
        <dbReference type="Google" id="ProtNLM"/>
    </source>
</evidence>
<reference evidence="3" key="1">
    <citation type="journal article" date="2024" name="Gigascience">
        <title>Chromosome-level genome of the poultry shaft louse Menopon gallinae provides insight into the host-switching and adaptive evolution of parasitic lice.</title>
        <authorList>
            <person name="Xu Y."/>
            <person name="Ma L."/>
            <person name="Liu S."/>
            <person name="Liang Y."/>
            <person name="Liu Q."/>
            <person name="He Z."/>
            <person name="Tian L."/>
            <person name="Duan Y."/>
            <person name="Cai W."/>
            <person name="Li H."/>
            <person name="Song F."/>
        </authorList>
    </citation>
    <scope>NUCLEOTIDE SEQUENCE</scope>
    <source>
        <strain evidence="3">Cailab_2023a</strain>
    </source>
</reference>
<feature type="region of interest" description="Disordered" evidence="2">
    <location>
        <begin position="247"/>
        <end position="304"/>
    </location>
</feature>
<dbReference type="Gene3D" id="1.20.58.1540">
    <property type="entry name" value="Actin interacting protein 3, C-terminal domain"/>
    <property type="match status" value="1"/>
</dbReference>